<dbReference type="Proteomes" id="UP001482620">
    <property type="component" value="Unassembled WGS sequence"/>
</dbReference>
<accession>A0ABV0T2P3</accession>
<dbReference type="EMBL" id="JAHRIQ010014243">
    <property type="protein sequence ID" value="MEQ2226013.1"/>
    <property type="molecule type" value="Genomic_DNA"/>
</dbReference>
<sequence length="106" mass="11663">MEVQSSQQISMNRGSSYRILACFSFLPRPPMCLSQLFPPLSLSLPQQGSSTRLHRHPSGLIHNLRFSAGIKVGAELQQPSTLPEHPSHNAPHFPHSMLCLSPTLAP</sequence>
<evidence type="ECO:0000313" key="2">
    <source>
        <dbReference type="Proteomes" id="UP001482620"/>
    </source>
</evidence>
<evidence type="ECO:0000313" key="1">
    <source>
        <dbReference type="EMBL" id="MEQ2226013.1"/>
    </source>
</evidence>
<name>A0ABV0T2P3_9TELE</name>
<organism evidence="1 2">
    <name type="scientific">Ilyodon furcidens</name>
    <name type="common">goldbreast splitfin</name>
    <dbReference type="NCBI Taxonomy" id="33524"/>
    <lineage>
        <taxon>Eukaryota</taxon>
        <taxon>Metazoa</taxon>
        <taxon>Chordata</taxon>
        <taxon>Craniata</taxon>
        <taxon>Vertebrata</taxon>
        <taxon>Euteleostomi</taxon>
        <taxon>Actinopterygii</taxon>
        <taxon>Neopterygii</taxon>
        <taxon>Teleostei</taxon>
        <taxon>Neoteleostei</taxon>
        <taxon>Acanthomorphata</taxon>
        <taxon>Ovalentaria</taxon>
        <taxon>Atherinomorphae</taxon>
        <taxon>Cyprinodontiformes</taxon>
        <taxon>Goodeidae</taxon>
        <taxon>Ilyodon</taxon>
    </lineage>
</organism>
<keyword evidence="2" id="KW-1185">Reference proteome</keyword>
<protein>
    <submittedName>
        <fullName evidence="1">Uncharacterized protein</fullName>
    </submittedName>
</protein>
<comment type="caution">
    <text evidence="1">The sequence shown here is derived from an EMBL/GenBank/DDBJ whole genome shotgun (WGS) entry which is preliminary data.</text>
</comment>
<gene>
    <name evidence="1" type="ORF">ILYODFUR_023313</name>
</gene>
<proteinExistence type="predicted"/>
<reference evidence="1 2" key="1">
    <citation type="submission" date="2021-06" db="EMBL/GenBank/DDBJ databases">
        <authorList>
            <person name="Palmer J.M."/>
        </authorList>
    </citation>
    <scope>NUCLEOTIDE SEQUENCE [LARGE SCALE GENOMIC DNA]</scope>
    <source>
        <strain evidence="2">if_2019</strain>
        <tissue evidence="1">Muscle</tissue>
    </source>
</reference>